<protein>
    <submittedName>
        <fullName evidence="1">Uncharacterized protein</fullName>
    </submittedName>
</protein>
<accession>A0A834FQW0</accession>
<gene>
    <name evidence="1" type="ORF">FQA47_016904</name>
</gene>
<proteinExistence type="predicted"/>
<dbReference type="AlphaFoldDB" id="A0A834FQW0"/>
<comment type="caution">
    <text evidence="1">The sequence shown here is derived from an EMBL/GenBank/DDBJ whole genome shotgun (WGS) entry which is preliminary data.</text>
</comment>
<sequence length="111" mass="12668">MEKKAFDTEIMLENVLTPTFTAISRHIPPKKSKKKNARNVTFRCPLCLDKDFGCVDNGRINTKRCSLTMISRYKLEKSERSIHIIKGKILGLQSSRYGLQSVADMMEGVLF</sequence>
<evidence type="ECO:0000313" key="2">
    <source>
        <dbReference type="Proteomes" id="UP000646548"/>
    </source>
</evidence>
<dbReference type="EMBL" id="WKFB01000031">
    <property type="protein sequence ID" value="KAF6738272.1"/>
    <property type="molecule type" value="Genomic_DNA"/>
</dbReference>
<evidence type="ECO:0000313" key="1">
    <source>
        <dbReference type="EMBL" id="KAF6738272.1"/>
    </source>
</evidence>
<organism evidence="1 2">
    <name type="scientific">Oryzias melastigma</name>
    <name type="common">Marine medaka</name>
    <dbReference type="NCBI Taxonomy" id="30732"/>
    <lineage>
        <taxon>Eukaryota</taxon>
        <taxon>Metazoa</taxon>
        <taxon>Chordata</taxon>
        <taxon>Craniata</taxon>
        <taxon>Vertebrata</taxon>
        <taxon>Euteleostomi</taxon>
        <taxon>Actinopterygii</taxon>
        <taxon>Neopterygii</taxon>
        <taxon>Teleostei</taxon>
        <taxon>Neoteleostei</taxon>
        <taxon>Acanthomorphata</taxon>
        <taxon>Ovalentaria</taxon>
        <taxon>Atherinomorphae</taxon>
        <taxon>Beloniformes</taxon>
        <taxon>Adrianichthyidae</taxon>
        <taxon>Oryziinae</taxon>
        <taxon>Oryzias</taxon>
    </lineage>
</organism>
<dbReference type="Proteomes" id="UP000646548">
    <property type="component" value="Unassembled WGS sequence"/>
</dbReference>
<reference evidence="1" key="1">
    <citation type="journal article" name="BMC Genomics">
        <title>Long-read sequencing and de novo genome assembly of marine medaka (Oryzias melastigma).</title>
        <authorList>
            <person name="Liang P."/>
            <person name="Saqib H.S.A."/>
            <person name="Ni X."/>
            <person name="Shen Y."/>
        </authorList>
    </citation>
    <scope>NUCLEOTIDE SEQUENCE</scope>
    <source>
        <strain evidence="1">Bigg-433</strain>
    </source>
</reference>
<name>A0A834FQW0_ORYME</name>